<dbReference type="SUPFAM" id="SSF51905">
    <property type="entry name" value="FAD/NAD(P)-binding domain"/>
    <property type="match status" value="1"/>
</dbReference>
<evidence type="ECO:0000256" key="4">
    <source>
        <dbReference type="ARBA" id="ARBA00022827"/>
    </source>
</evidence>
<dbReference type="PANTHER" id="PTHR11552:SF201">
    <property type="entry name" value="GLUCOSE-METHANOL-CHOLINE OXIDOREDUCTASE N-TERMINAL DOMAIN-CONTAINING PROTEIN"/>
    <property type="match status" value="1"/>
</dbReference>
<dbReference type="OrthoDB" id="269227at2759"/>
<keyword evidence="3" id="KW-0285">Flavoprotein</keyword>
<comment type="cofactor">
    <cofactor evidence="1">
        <name>FAD</name>
        <dbReference type="ChEBI" id="CHEBI:57692"/>
    </cofactor>
</comment>
<accession>A0A1R3R6L9</accession>
<protein>
    <submittedName>
        <fullName evidence="7">GMC oxidoreductase</fullName>
    </submittedName>
</protein>
<evidence type="ECO:0000313" key="8">
    <source>
        <dbReference type="Proteomes" id="UP000188318"/>
    </source>
</evidence>
<dbReference type="OMA" id="YAHIMSS"/>
<evidence type="ECO:0000313" key="7">
    <source>
        <dbReference type="EMBL" id="OOF90127.1"/>
    </source>
</evidence>
<keyword evidence="4" id="KW-0274">FAD</keyword>
<dbReference type="AlphaFoldDB" id="A0A1R3R6L9"/>
<dbReference type="PANTHER" id="PTHR11552">
    <property type="entry name" value="GLUCOSE-METHANOL-CHOLINE GMC OXIDOREDUCTASE"/>
    <property type="match status" value="1"/>
</dbReference>
<keyword evidence="8" id="KW-1185">Reference proteome</keyword>
<dbReference type="Gene3D" id="3.50.50.60">
    <property type="entry name" value="FAD/NAD(P)-binding domain"/>
    <property type="match status" value="1"/>
</dbReference>
<feature type="domain" description="Glucose-methanol-choline oxidoreductase N-terminal" evidence="6">
    <location>
        <begin position="2"/>
        <end position="77"/>
    </location>
</feature>
<dbReference type="EMBL" id="KV907585">
    <property type="protein sequence ID" value="OOF90127.1"/>
    <property type="molecule type" value="Genomic_DNA"/>
</dbReference>
<dbReference type="Gene3D" id="3.30.560.10">
    <property type="entry name" value="Glucose Oxidase, domain 3"/>
    <property type="match status" value="1"/>
</dbReference>
<evidence type="ECO:0000256" key="5">
    <source>
        <dbReference type="ARBA" id="ARBA00023002"/>
    </source>
</evidence>
<organism evidence="7 8">
    <name type="scientific">Aspergillus carbonarius (strain ITEM 5010)</name>
    <dbReference type="NCBI Taxonomy" id="602072"/>
    <lineage>
        <taxon>Eukaryota</taxon>
        <taxon>Fungi</taxon>
        <taxon>Dikarya</taxon>
        <taxon>Ascomycota</taxon>
        <taxon>Pezizomycotina</taxon>
        <taxon>Eurotiomycetes</taxon>
        <taxon>Eurotiomycetidae</taxon>
        <taxon>Eurotiales</taxon>
        <taxon>Aspergillaceae</taxon>
        <taxon>Aspergillus</taxon>
        <taxon>Aspergillus subgen. Circumdati</taxon>
    </lineage>
</organism>
<dbReference type="GO" id="GO:0050660">
    <property type="term" value="F:flavin adenine dinucleotide binding"/>
    <property type="evidence" value="ECO:0007669"/>
    <property type="project" value="InterPro"/>
</dbReference>
<sequence length="178" mass="19991">MVGKVLLVTNADRNGPRAVGVEFGIHNKHKYEVFARQEFLLARGVIASPLILEHSGIGLKSVLDSVGIQQIIDLPVGLKRQDQVTTRVQSHTVEAGAGQGQATYFATFNDTFGNHSQQAHQLLQLENLRRWAYETLTRGGSYSEQALLIQYETYRRWLTEDDVSYSELFLDTNGPMVR</sequence>
<dbReference type="InterPro" id="IPR036188">
    <property type="entry name" value="FAD/NAD-bd_sf"/>
</dbReference>
<dbReference type="Pfam" id="PF00732">
    <property type="entry name" value="GMC_oxred_N"/>
    <property type="match status" value="1"/>
</dbReference>
<evidence type="ECO:0000256" key="3">
    <source>
        <dbReference type="ARBA" id="ARBA00022630"/>
    </source>
</evidence>
<dbReference type="STRING" id="602072.A0A1R3R6L9"/>
<dbReference type="InterPro" id="IPR012132">
    <property type="entry name" value="GMC_OxRdtase"/>
</dbReference>
<keyword evidence="5" id="KW-0560">Oxidoreductase</keyword>
<dbReference type="Proteomes" id="UP000188318">
    <property type="component" value="Unassembled WGS sequence"/>
</dbReference>
<comment type="similarity">
    <text evidence="2">Belongs to the GMC oxidoreductase family.</text>
</comment>
<name>A0A1R3R6L9_ASPC5</name>
<proteinExistence type="inferred from homology"/>
<gene>
    <name evidence="7" type="ORF">ASPCADRAFT_10949</name>
</gene>
<evidence type="ECO:0000256" key="2">
    <source>
        <dbReference type="ARBA" id="ARBA00010790"/>
    </source>
</evidence>
<dbReference type="GO" id="GO:0016614">
    <property type="term" value="F:oxidoreductase activity, acting on CH-OH group of donors"/>
    <property type="evidence" value="ECO:0007669"/>
    <property type="project" value="InterPro"/>
</dbReference>
<dbReference type="VEuPathDB" id="FungiDB:ASPCADRAFT_10949"/>
<reference evidence="8" key="1">
    <citation type="journal article" date="2017" name="Genome Biol.">
        <title>Comparative genomics reveals high biological diversity and specific adaptations in the industrially and medically important fungal genus Aspergillus.</title>
        <authorList>
            <person name="de Vries R.P."/>
            <person name="Riley R."/>
            <person name="Wiebenga A."/>
            <person name="Aguilar-Osorio G."/>
            <person name="Amillis S."/>
            <person name="Uchima C.A."/>
            <person name="Anderluh G."/>
            <person name="Asadollahi M."/>
            <person name="Askin M."/>
            <person name="Barry K."/>
            <person name="Battaglia E."/>
            <person name="Bayram O."/>
            <person name="Benocci T."/>
            <person name="Braus-Stromeyer S.A."/>
            <person name="Caldana C."/>
            <person name="Canovas D."/>
            <person name="Cerqueira G.C."/>
            <person name="Chen F."/>
            <person name="Chen W."/>
            <person name="Choi C."/>
            <person name="Clum A."/>
            <person name="Dos Santos R.A."/>
            <person name="Damasio A.R."/>
            <person name="Diallinas G."/>
            <person name="Emri T."/>
            <person name="Fekete E."/>
            <person name="Flipphi M."/>
            <person name="Freyberg S."/>
            <person name="Gallo A."/>
            <person name="Gournas C."/>
            <person name="Habgood R."/>
            <person name="Hainaut M."/>
            <person name="Harispe M.L."/>
            <person name="Henrissat B."/>
            <person name="Hilden K.S."/>
            <person name="Hope R."/>
            <person name="Hossain A."/>
            <person name="Karabika E."/>
            <person name="Karaffa L."/>
            <person name="Karanyi Z."/>
            <person name="Krasevec N."/>
            <person name="Kuo A."/>
            <person name="Kusch H."/>
            <person name="LaButti K."/>
            <person name="Lagendijk E.L."/>
            <person name="Lapidus A."/>
            <person name="Levasseur A."/>
            <person name="Lindquist E."/>
            <person name="Lipzen A."/>
            <person name="Logrieco A.F."/>
            <person name="MacCabe A."/>
            <person name="Maekelae M.R."/>
            <person name="Malavazi I."/>
            <person name="Melin P."/>
            <person name="Meyer V."/>
            <person name="Mielnichuk N."/>
            <person name="Miskei M."/>
            <person name="Molnar A.P."/>
            <person name="Mule G."/>
            <person name="Ngan C.Y."/>
            <person name="Orejas M."/>
            <person name="Orosz E."/>
            <person name="Ouedraogo J.P."/>
            <person name="Overkamp K.M."/>
            <person name="Park H.-S."/>
            <person name="Perrone G."/>
            <person name="Piumi F."/>
            <person name="Punt P.J."/>
            <person name="Ram A.F."/>
            <person name="Ramon A."/>
            <person name="Rauscher S."/>
            <person name="Record E."/>
            <person name="Riano-Pachon D.M."/>
            <person name="Robert V."/>
            <person name="Roehrig J."/>
            <person name="Ruller R."/>
            <person name="Salamov A."/>
            <person name="Salih N.S."/>
            <person name="Samson R.A."/>
            <person name="Sandor E."/>
            <person name="Sanguinetti M."/>
            <person name="Schuetze T."/>
            <person name="Sepcic K."/>
            <person name="Shelest E."/>
            <person name="Sherlock G."/>
            <person name="Sophianopoulou V."/>
            <person name="Squina F.M."/>
            <person name="Sun H."/>
            <person name="Susca A."/>
            <person name="Todd R.B."/>
            <person name="Tsang A."/>
            <person name="Unkles S.E."/>
            <person name="van de Wiele N."/>
            <person name="van Rossen-Uffink D."/>
            <person name="Oliveira J.V."/>
            <person name="Vesth T.C."/>
            <person name="Visser J."/>
            <person name="Yu J.-H."/>
            <person name="Zhou M."/>
            <person name="Andersen M.R."/>
            <person name="Archer D.B."/>
            <person name="Baker S.E."/>
            <person name="Benoit I."/>
            <person name="Brakhage A.A."/>
            <person name="Braus G.H."/>
            <person name="Fischer R."/>
            <person name="Frisvad J.C."/>
            <person name="Goldman G.H."/>
            <person name="Houbraken J."/>
            <person name="Oakley B."/>
            <person name="Pocsi I."/>
            <person name="Scazzocchio C."/>
            <person name="Seiboth B."/>
            <person name="vanKuyk P.A."/>
            <person name="Wortman J."/>
            <person name="Dyer P.S."/>
            <person name="Grigoriev I.V."/>
        </authorList>
    </citation>
    <scope>NUCLEOTIDE SEQUENCE [LARGE SCALE GENOMIC DNA]</scope>
    <source>
        <strain evidence="8">ITEM 5010</strain>
    </source>
</reference>
<evidence type="ECO:0000256" key="1">
    <source>
        <dbReference type="ARBA" id="ARBA00001974"/>
    </source>
</evidence>
<evidence type="ECO:0000259" key="6">
    <source>
        <dbReference type="Pfam" id="PF00732"/>
    </source>
</evidence>
<dbReference type="InterPro" id="IPR000172">
    <property type="entry name" value="GMC_OxRdtase_N"/>
</dbReference>